<dbReference type="Proteomes" id="UP000248314">
    <property type="component" value="Unassembled WGS sequence"/>
</dbReference>
<accession>A0A318HTG6</accession>
<evidence type="ECO:0000313" key="2">
    <source>
        <dbReference type="EMBL" id="PXX17762.1"/>
    </source>
</evidence>
<dbReference type="PANTHER" id="PTHR46390:SF1">
    <property type="entry name" value="MANNOSE-1-PHOSPHATE GUANYLYLTRANSFERASE"/>
    <property type="match status" value="1"/>
</dbReference>
<protein>
    <submittedName>
        <fullName evidence="2">Mannose-1-phosphate guanylyltransferase</fullName>
    </submittedName>
</protein>
<dbReference type="Gene3D" id="3.90.550.10">
    <property type="entry name" value="Spore Coat Polysaccharide Biosynthesis Protein SpsA, Chain A"/>
    <property type="match status" value="1"/>
</dbReference>
<organism evidence="2 3">
    <name type="scientific">Hoylesella shahii DSM 15611 = JCM 12083</name>
    <dbReference type="NCBI Taxonomy" id="1122991"/>
    <lineage>
        <taxon>Bacteria</taxon>
        <taxon>Pseudomonadati</taxon>
        <taxon>Bacteroidota</taxon>
        <taxon>Bacteroidia</taxon>
        <taxon>Bacteroidales</taxon>
        <taxon>Prevotellaceae</taxon>
        <taxon>Hoylesella</taxon>
    </lineage>
</organism>
<dbReference type="STRING" id="1122991.GCA_000613445_00409"/>
<dbReference type="InterPro" id="IPR005835">
    <property type="entry name" value="NTP_transferase_dom"/>
</dbReference>
<dbReference type="GO" id="GO:0009298">
    <property type="term" value="P:GDP-mannose biosynthetic process"/>
    <property type="evidence" value="ECO:0007669"/>
    <property type="project" value="TreeGrafter"/>
</dbReference>
<dbReference type="SUPFAM" id="SSF53448">
    <property type="entry name" value="Nucleotide-diphospho-sugar transferases"/>
    <property type="match status" value="1"/>
</dbReference>
<reference evidence="2 3" key="1">
    <citation type="submission" date="2018-05" db="EMBL/GenBank/DDBJ databases">
        <title>Genomic Encyclopedia of Type Strains, Phase I: the one thousand microbial genomes (KMG-I) project.</title>
        <authorList>
            <person name="Kyrpides N."/>
        </authorList>
    </citation>
    <scope>NUCLEOTIDE SEQUENCE [LARGE SCALE GENOMIC DNA]</scope>
    <source>
        <strain evidence="2 3">DSM 15611</strain>
    </source>
</reference>
<dbReference type="InterPro" id="IPR051161">
    <property type="entry name" value="Mannose-6P_isomerase_type2"/>
</dbReference>
<dbReference type="PANTHER" id="PTHR46390">
    <property type="entry name" value="MANNOSE-1-PHOSPHATE GUANYLYLTRANSFERASE"/>
    <property type="match status" value="1"/>
</dbReference>
<dbReference type="AlphaFoldDB" id="A0A318HTG6"/>
<proteinExistence type="predicted"/>
<keyword evidence="2" id="KW-0808">Transferase</keyword>
<dbReference type="SUPFAM" id="SSF159283">
    <property type="entry name" value="Guanosine diphospho-D-mannose pyrophosphorylase/mannose-6-phosphate isomerase linker domain"/>
    <property type="match status" value="1"/>
</dbReference>
<gene>
    <name evidence="2" type="ORF">EJ73_02649</name>
</gene>
<evidence type="ECO:0000259" key="1">
    <source>
        <dbReference type="Pfam" id="PF00483"/>
    </source>
</evidence>
<evidence type="ECO:0000313" key="3">
    <source>
        <dbReference type="Proteomes" id="UP000248314"/>
    </source>
</evidence>
<feature type="domain" description="Nucleotidyl transferase" evidence="1">
    <location>
        <begin position="28"/>
        <end position="305"/>
    </location>
</feature>
<comment type="caution">
    <text evidence="2">The sequence shown here is derived from an EMBL/GenBank/DDBJ whole genome shotgun (WGS) entry which is preliminary data.</text>
</comment>
<dbReference type="InterPro" id="IPR029044">
    <property type="entry name" value="Nucleotide-diphossugar_trans"/>
</dbReference>
<keyword evidence="2" id="KW-0548">Nucleotidyltransferase</keyword>
<dbReference type="GO" id="GO:0004475">
    <property type="term" value="F:mannose-1-phosphate guanylyltransferase (GTP) activity"/>
    <property type="evidence" value="ECO:0007669"/>
    <property type="project" value="InterPro"/>
</dbReference>
<dbReference type="EMBL" id="QJJX01000052">
    <property type="protein sequence ID" value="PXX17762.1"/>
    <property type="molecule type" value="Genomic_DNA"/>
</dbReference>
<dbReference type="CDD" id="cd02509">
    <property type="entry name" value="GDP-M1P_Guanylyltransferase"/>
    <property type="match status" value="1"/>
</dbReference>
<sequence>MADLKFFYTFVCVNYTSDKMNTNNNYCLILAGGRGLRLWPYSRMSFPKQFVDFFGVGRSQLQQTFDRFAQLIDTSHIFVSTNESYADIVRNQLPELPSENILVEPIYRSTAPSVAWASHRILRLCADANIVVTPSDQAIQKEDAFQRDIIRGLEFVSRTDGMLTLGVKPTRPEPGYGYIQMGKEVENDVFAVQSFTEKPDREFAQMFMKSGEFYWNTGLFLLNARFAFKRFSELLPPVLRQYDAENPQFDIHKEAAFIRKNFPLYPNLSIEHGILESTNDVYVMQCHFGWADLGTWHGMYETMRKGEKDNVVIDSDVILEDSSNNIIKLAKGKLGVINGLDGFIVVEKDNVLLICKKEDSSAKVRKYVNEVRLKKGDGFV</sequence>
<dbReference type="Pfam" id="PF00483">
    <property type="entry name" value="NTP_transferase"/>
    <property type="match status" value="1"/>
</dbReference>
<name>A0A318HTG6_9BACT</name>
<keyword evidence="3" id="KW-1185">Reference proteome</keyword>
<dbReference type="InterPro" id="IPR049577">
    <property type="entry name" value="GMPP_N"/>
</dbReference>